<feature type="transmembrane region" description="Helical" evidence="10">
    <location>
        <begin position="350"/>
        <end position="370"/>
    </location>
</feature>
<feature type="transmembrane region" description="Helical" evidence="10">
    <location>
        <begin position="302"/>
        <end position="330"/>
    </location>
</feature>
<comment type="similarity">
    <text evidence="2">Belongs to the oligopeptide OPT transporter family.</text>
</comment>
<name>A0A8H5AXC2_9AGAR</name>
<evidence type="ECO:0000256" key="4">
    <source>
        <dbReference type="ARBA" id="ARBA00022692"/>
    </source>
</evidence>
<comment type="caution">
    <text evidence="11">The sequence shown here is derived from an EMBL/GenBank/DDBJ whole genome shotgun (WGS) entry which is preliminary data.</text>
</comment>
<feature type="transmembrane region" description="Helical" evidence="10">
    <location>
        <begin position="707"/>
        <end position="723"/>
    </location>
</feature>
<feature type="transmembrane region" description="Helical" evidence="10">
    <location>
        <begin position="610"/>
        <end position="629"/>
    </location>
</feature>
<feature type="transmembrane region" description="Helical" evidence="10">
    <location>
        <begin position="528"/>
        <end position="548"/>
    </location>
</feature>
<feature type="transmembrane region" description="Helical" evidence="10">
    <location>
        <begin position="757"/>
        <end position="781"/>
    </location>
</feature>
<feature type="transmembrane region" description="Helical" evidence="10">
    <location>
        <begin position="239"/>
        <end position="257"/>
    </location>
</feature>
<dbReference type="OrthoDB" id="9986677at2759"/>
<organism evidence="11 12">
    <name type="scientific">Psilocybe cf. subviscida</name>
    <dbReference type="NCBI Taxonomy" id="2480587"/>
    <lineage>
        <taxon>Eukaryota</taxon>
        <taxon>Fungi</taxon>
        <taxon>Dikarya</taxon>
        <taxon>Basidiomycota</taxon>
        <taxon>Agaricomycotina</taxon>
        <taxon>Agaricomycetes</taxon>
        <taxon>Agaricomycetidae</taxon>
        <taxon>Agaricales</taxon>
        <taxon>Agaricineae</taxon>
        <taxon>Strophariaceae</taxon>
        <taxon>Psilocybe</taxon>
    </lineage>
</organism>
<dbReference type="GO" id="GO:0016020">
    <property type="term" value="C:membrane"/>
    <property type="evidence" value="ECO:0007669"/>
    <property type="project" value="UniProtKB-SubCell"/>
</dbReference>
<feature type="transmembrane region" description="Helical" evidence="10">
    <location>
        <begin position="263"/>
        <end position="282"/>
    </location>
</feature>
<dbReference type="GO" id="GO:0015031">
    <property type="term" value="P:protein transport"/>
    <property type="evidence" value="ECO:0007669"/>
    <property type="project" value="UniProtKB-KW"/>
</dbReference>
<keyword evidence="7 10" id="KW-1133">Transmembrane helix</keyword>
<evidence type="ECO:0000256" key="3">
    <source>
        <dbReference type="ARBA" id="ARBA00022448"/>
    </source>
</evidence>
<dbReference type="PANTHER" id="PTHR22601">
    <property type="entry name" value="ISP4 LIKE PROTEIN"/>
    <property type="match status" value="1"/>
</dbReference>
<keyword evidence="5" id="KW-0571">Peptide transport</keyword>
<evidence type="ECO:0000256" key="2">
    <source>
        <dbReference type="ARBA" id="ARBA00008807"/>
    </source>
</evidence>
<dbReference type="NCBIfam" id="TIGR00727">
    <property type="entry name" value="ISP4_OPT"/>
    <property type="match status" value="1"/>
</dbReference>
<feature type="transmembrane region" description="Helical" evidence="10">
    <location>
        <begin position="501"/>
        <end position="522"/>
    </location>
</feature>
<feature type="transmembrane region" description="Helical" evidence="10">
    <location>
        <begin position="135"/>
        <end position="153"/>
    </location>
</feature>
<keyword evidence="8 10" id="KW-0472">Membrane</keyword>
<dbReference type="AlphaFoldDB" id="A0A8H5AXC2"/>
<evidence type="ECO:0000256" key="1">
    <source>
        <dbReference type="ARBA" id="ARBA00004141"/>
    </source>
</evidence>
<evidence type="ECO:0000256" key="9">
    <source>
        <dbReference type="SAM" id="MobiDB-lite"/>
    </source>
</evidence>
<sequence length="823" mass="92537">MSTPDLHYEESHEFKEFKVADRLSGLEAGERHVPDVPEDVDFIKDHFNDPNYDLRRRPSSFASMDKKSDRKWRSSEFDTVTDKDSQFESDRYSTSRAESRNSTSIDFDDDSPYPEVRAAVASVDDPLMPVNTFRMWFIGIIFVLLISGLNQVFSMRYPSIWITGIVAQLLSLPIGRGFAAVLPTRRFKTFGYVWSLNPGPFSIKEHVCITVMANVTLGGAYSTEVVLTSRVFYGIETPMSFQILLALGSQILGFSLGGLLRQFVVWPASMIWPGALVNSALFNTLHSNYGKKDRGHMTRERFFCLAMLCSFIWYWVPGYLFTALSMFNWVCWIAPNNLVVNALFGTNTGLGMSVLTFDWSMIAFIGSPLVTPWWSQMNTGAAFILIFWIIAPIIYFTNTWNTAFFPMSTTFAFDNTGGMYQPANIITDGIFDSVKYAAYSPVFLTATQLLSCGVAFAAFPSVFVHTFVWFRKDIMRRFRHSLKDEQDVHSRLMQYYPEVPAWWYGLVGAISFAFFCTAIEIVPTQLPIWAAVVGILISFTLSIPLSMLQAMTNQQVPTQVMMELIAGYMLPGKPIANVLFKTIGFITANQAISFAGDLKLGHYMKVPPRLMFSVQVVGAIIAAIWVTLIQDWMLNNIEDICTPGQAQGFRCPGSTSFATASIIWGAIGPRRLFSPGAPYSALLWFFPIGILAPIPFYLAARKWPLSFWRYINVPVFFAGLGAMPPASGINYISWVLWGFVFNYVVRRFHFRWWMRYNYILSAALDAGVAIAMVVVFFSLGLPKTGGIELNWWGNTVWLNTADANGMPFKALPASGIVGPATWS</sequence>
<keyword evidence="6" id="KW-0653">Protein transport</keyword>
<evidence type="ECO:0000313" key="11">
    <source>
        <dbReference type="EMBL" id="KAF5312630.1"/>
    </source>
</evidence>
<feature type="transmembrane region" description="Helical" evidence="10">
    <location>
        <begin position="681"/>
        <end position="700"/>
    </location>
</feature>
<evidence type="ECO:0000256" key="6">
    <source>
        <dbReference type="ARBA" id="ARBA00022927"/>
    </source>
</evidence>
<accession>A0A8H5AXC2</accession>
<keyword evidence="4 10" id="KW-0812">Transmembrane</keyword>
<feature type="transmembrane region" description="Helical" evidence="10">
    <location>
        <begin position="448"/>
        <end position="470"/>
    </location>
</feature>
<feature type="compositionally biased region" description="Basic and acidic residues" evidence="9">
    <location>
        <begin position="88"/>
        <end position="99"/>
    </location>
</feature>
<evidence type="ECO:0000313" key="12">
    <source>
        <dbReference type="Proteomes" id="UP000567179"/>
    </source>
</evidence>
<dbReference type="InterPro" id="IPR004813">
    <property type="entry name" value="OPT"/>
</dbReference>
<keyword evidence="3" id="KW-0813">Transport</keyword>
<dbReference type="InterPro" id="IPR004648">
    <property type="entry name" value="Oligpept_transpt"/>
</dbReference>
<evidence type="ECO:0000256" key="8">
    <source>
        <dbReference type="ARBA" id="ARBA00023136"/>
    </source>
</evidence>
<evidence type="ECO:0000256" key="10">
    <source>
        <dbReference type="SAM" id="Phobius"/>
    </source>
</evidence>
<dbReference type="NCBIfam" id="TIGR00728">
    <property type="entry name" value="OPT_sfam"/>
    <property type="match status" value="1"/>
</dbReference>
<evidence type="ECO:0000256" key="7">
    <source>
        <dbReference type="ARBA" id="ARBA00022989"/>
    </source>
</evidence>
<dbReference type="Proteomes" id="UP000567179">
    <property type="component" value="Unassembled WGS sequence"/>
</dbReference>
<proteinExistence type="inferred from homology"/>
<feature type="region of interest" description="Disordered" evidence="9">
    <location>
        <begin position="88"/>
        <end position="109"/>
    </location>
</feature>
<evidence type="ECO:0000256" key="5">
    <source>
        <dbReference type="ARBA" id="ARBA00022856"/>
    </source>
</evidence>
<dbReference type="GO" id="GO:0035673">
    <property type="term" value="F:oligopeptide transmembrane transporter activity"/>
    <property type="evidence" value="ECO:0007669"/>
    <property type="project" value="InterPro"/>
</dbReference>
<evidence type="ECO:0008006" key="13">
    <source>
        <dbReference type="Google" id="ProtNLM"/>
    </source>
</evidence>
<comment type="subcellular location">
    <subcellularLocation>
        <location evidence="1">Membrane</location>
        <topology evidence="1">Multi-pass membrane protein</topology>
    </subcellularLocation>
</comment>
<reference evidence="11 12" key="1">
    <citation type="journal article" date="2020" name="ISME J.">
        <title>Uncovering the hidden diversity of litter-decomposition mechanisms in mushroom-forming fungi.</title>
        <authorList>
            <person name="Floudas D."/>
            <person name="Bentzer J."/>
            <person name="Ahren D."/>
            <person name="Johansson T."/>
            <person name="Persson P."/>
            <person name="Tunlid A."/>
        </authorList>
    </citation>
    <scope>NUCLEOTIDE SEQUENCE [LARGE SCALE GENOMIC DNA]</scope>
    <source>
        <strain evidence="11 12">CBS 101986</strain>
    </source>
</reference>
<feature type="transmembrane region" description="Helical" evidence="10">
    <location>
        <begin position="159"/>
        <end position="182"/>
    </location>
</feature>
<dbReference type="Pfam" id="PF03169">
    <property type="entry name" value="OPT"/>
    <property type="match status" value="1"/>
</dbReference>
<dbReference type="EMBL" id="JAACJJ010000056">
    <property type="protein sequence ID" value="KAF5312630.1"/>
    <property type="molecule type" value="Genomic_DNA"/>
</dbReference>
<protein>
    <recommendedName>
        <fullName evidence="13">OPT oligopeptide transporter</fullName>
    </recommendedName>
</protein>
<feature type="transmembrane region" description="Helical" evidence="10">
    <location>
        <begin position="729"/>
        <end position="745"/>
    </location>
</feature>
<keyword evidence="12" id="KW-1185">Reference proteome</keyword>
<feature type="transmembrane region" description="Helical" evidence="10">
    <location>
        <begin position="377"/>
        <end position="397"/>
    </location>
</feature>
<gene>
    <name evidence="11" type="ORF">D9619_003469</name>
</gene>